<dbReference type="EMBL" id="CP092014">
    <property type="protein sequence ID" value="WFN97112.1"/>
    <property type="molecule type" value="Genomic_DNA"/>
</dbReference>
<keyword evidence="3" id="KW-1185">Reference proteome</keyword>
<evidence type="ECO:0000313" key="2">
    <source>
        <dbReference type="EMBL" id="WFN97112.1"/>
    </source>
</evidence>
<name>A0ABY8GIH1_EDWIC</name>
<feature type="coiled-coil region" evidence="1">
    <location>
        <begin position="56"/>
        <end position="125"/>
    </location>
</feature>
<dbReference type="RefSeq" id="WP_054463005.1">
    <property type="nucleotide sequence ID" value="NZ_CP113159.1"/>
</dbReference>
<reference evidence="2 3" key="1">
    <citation type="submission" date="2022-02" db="EMBL/GenBank/DDBJ databases">
        <title>Phenotypic, genotypic and serological characterization of Edwardsiella ictaluri from catfish and ornamental fish species.</title>
        <authorList>
            <person name="Rose D."/>
            <person name="Tekedar H.C."/>
            <person name="Waldbieser G.C."/>
            <person name="Aarattuthodi S."/>
            <person name="Griffin M.J."/>
        </authorList>
    </citation>
    <scope>NUCLEOTIDE SEQUENCE [LARGE SCALE GENOMIC DNA]</scope>
    <source>
        <strain evidence="2 3">13 TAL-140 K3</strain>
    </source>
</reference>
<keyword evidence="1" id="KW-0175">Coiled coil</keyword>
<protein>
    <recommendedName>
        <fullName evidence="4">Phage tail tape measure protein</fullName>
    </recommendedName>
</protein>
<accession>A0ABY8GIH1</accession>
<organism evidence="2 3">
    <name type="scientific">Edwardsiella ictaluri</name>
    <dbReference type="NCBI Taxonomy" id="67780"/>
    <lineage>
        <taxon>Bacteria</taxon>
        <taxon>Pseudomonadati</taxon>
        <taxon>Pseudomonadota</taxon>
        <taxon>Gammaproteobacteria</taxon>
        <taxon>Enterobacterales</taxon>
        <taxon>Hafniaceae</taxon>
        <taxon>Edwardsiella</taxon>
    </lineage>
</organism>
<proteinExistence type="predicted"/>
<sequence length="128" mass="14324">MSTQNLRLQVLLNAVDKITQPLRAVSRQSSETAKALKIAQQQVKDLSGQTGKIDGYRKLARDIAITGNQLKQAQDRVRTLSTAMQNSTAPTAAMRREFERAQQEAQRLKERYGQLRAANKTVQQSASR</sequence>
<evidence type="ECO:0000256" key="1">
    <source>
        <dbReference type="SAM" id="Coils"/>
    </source>
</evidence>
<evidence type="ECO:0008006" key="4">
    <source>
        <dbReference type="Google" id="ProtNLM"/>
    </source>
</evidence>
<gene>
    <name evidence="2" type="ORF">MAY91_03085</name>
</gene>
<dbReference type="Proteomes" id="UP001222680">
    <property type="component" value="Chromosome"/>
</dbReference>
<evidence type="ECO:0000313" key="3">
    <source>
        <dbReference type="Proteomes" id="UP001222680"/>
    </source>
</evidence>